<evidence type="ECO:0000259" key="2">
    <source>
        <dbReference type="Pfam" id="PF01882"/>
    </source>
</evidence>
<reference evidence="3 4" key="1">
    <citation type="journal article" date="2014" name="Genome Announc.">
        <title>Draft Genome Sequence of Commensalibacter papalotli MX01, a Symbiont Identified from the Guts of Overwintering Monarch Butterflies.</title>
        <authorList>
            <person name="Servin-Garciduenas L.E."/>
            <person name="Sanchez-Quinto A."/>
            <person name="Martinez-Romero E."/>
        </authorList>
    </citation>
    <scope>NUCLEOTIDE SEQUENCE [LARGE SCALE GENOMIC DNA]</scope>
    <source>
        <strain evidence="4">MX-MONARCH01</strain>
    </source>
</reference>
<dbReference type="PANTHER" id="PTHR33608">
    <property type="entry name" value="BLL2464 PROTEIN"/>
    <property type="match status" value="1"/>
</dbReference>
<organism evidence="3 4">
    <name type="scientific">Commensalibacter papalotli</name>
    <name type="common">ex Servin-Garciduenas et al. 2014</name>
    <dbReference type="NCBI Taxonomy" id="1208583"/>
    <lineage>
        <taxon>Bacteria</taxon>
        <taxon>Pseudomonadati</taxon>
        <taxon>Pseudomonadota</taxon>
        <taxon>Alphaproteobacteria</taxon>
        <taxon>Acetobacterales</taxon>
        <taxon>Acetobacteraceae</taxon>
    </lineage>
</organism>
<dbReference type="Pfam" id="PF01882">
    <property type="entry name" value="DUF58"/>
    <property type="match status" value="1"/>
</dbReference>
<gene>
    <name evidence="3" type="ORF">COMX_00610</name>
</gene>
<dbReference type="Proteomes" id="UP000019250">
    <property type="component" value="Unassembled WGS sequence"/>
</dbReference>
<feature type="compositionally biased region" description="Polar residues" evidence="1">
    <location>
        <begin position="22"/>
        <end position="38"/>
    </location>
</feature>
<proteinExistence type="predicted"/>
<evidence type="ECO:0000313" key="4">
    <source>
        <dbReference type="Proteomes" id="UP000019250"/>
    </source>
</evidence>
<evidence type="ECO:0000256" key="1">
    <source>
        <dbReference type="SAM" id="MobiDB-lite"/>
    </source>
</evidence>
<comment type="caution">
    <text evidence="3">The sequence shown here is derived from an EMBL/GenBank/DDBJ whole genome shotgun (WGS) entry which is preliminary data.</text>
</comment>
<evidence type="ECO:0000313" key="3">
    <source>
        <dbReference type="EMBL" id="EUK18206.1"/>
    </source>
</evidence>
<dbReference type="STRING" id="1208583.COMX_00610"/>
<sequence length="331" mass="37440">MMVERSWWSQILQIKSNKKSQRSPLASAQQSHEPSLTSIVPSSEHLAHTLPDLLLASHKIARSVLAGSHGCKRAGQGSQFWQYRHALPGESIQTIDWRKSAQSNKAYVKETEEENTQTLYLWCDVSGSMHWRSRQDLPTKQNRAFLLGLTLSSLLLNGGERVRLLLPNQQINGFRGTHQLYPLAEQLTQSNSFSSTSPFPMPEQVSPHAWTVLISDFLHPYDQLANFLKKMAERPSHLLLIQVADPAEKTLPFKGRIEFRGLEGEEGLILSNNAQSSSDYETLWAEHQKKLKNLSQNVGIPLLYDFSDQHAAQTLLQAWNILSNKTNPRLT</sequence>
<keyword evidence="4" id="KW-1185">Reference proteome</keyword>
<dbReference type="EMBL" id="ATSX01000001">
    <property type="protein sequence ID" value="EUK18206.1"/>
    <property type="molecule type" value="Genomic_DNA"/>
</dbReference>
<name>W7E557_9PROT</name>
<dbReference type="AlphaFoldDB" id="W7E557"/>
<protein>
    <recommendedName>
        <fullName evidence="2">DUF58 domain-containing protein</fullName>
    </recommendedName>
</protein>
<accession>W7E557</accession>
<dbReference type="InterPro" id="IPR002881">
    <property type="entry name" value="DUF58"/>
</dbReference>
<dbReference type="PANTHER" id="PTHR33608:SF6">
    <property type="entry name" value="BLL2464 PROTEIN"/>
    <property type="match status" value="1"/>
</dbReference>
<dbReference type="eggNOG" id="COG1721">
    <property type="taxonomic scope" value="Bacteria"/>
</dbReference>
<feature type="domain" description="DUF58" evidence="2">
    <location>
        <begin position="83"/>
        <end position="289"/>
    </location>
</feature>
<feature type="region of interest" description="Disordered" evidence="1">
    <location>
        <begin position="19"/>
        <end position="38"/>
    </location>
</feature>